<name>A0A1A8AIQ4_NOTFU</name>
<reference evidence="1" key="1">
    <citation type="submission" date="2016-05" db="EMBL/GenBank/DDBJ databases">
        <authorList>
            <person name="Lavstsen T."/>
            <person name="Jespersen J.S."/>
        </authorList>
    </citation>
    <scope>NUCLEOTIDE SEQUENCE</scope>
    <source>
        <tissue evidence="1">Brain</tissue>
    </source>
</reference>
<organism evidence="1">
    <name type="scientific">Nothobranchius furzeri</name>
    <name type="common">Turquoise killifish</name>
    <dbReference type="NCBI Taxonomy" id="105023"/>
    <lineage>
        <taxon>Eukaryota</taxon>
        <taxon>Metazoa</taxon>
        <taxon>Chordata</taxon>
        <taxon>Craniata</taxon>
        <taxon>Vertebrata</taxon>
        <taxon>Euteleostomi</taxon>
        <taxon>Actinopterygii</taxon>
        <taxon>Neopterygii</taxon>
        <taxon>Teleostei</taxon>
        <taxon>Neoteleostei</taxon>
        <taxon>Acanthomorphata</taxon>
        <taxon>Ovalentaria</taxon>
        <taxon>Atherinomorphae</taxon>
        <taxon>Cyprinodontiformes</taxon>
        <taxon>Nothobranchiidae</taxon>
        <taxon>Nothobranchius</taxon>
    </lineage>
</organism>
<protein>
    <submittedName>
        <fullName evidence="1">PR domain containing 11</fullName>
    </submittedName>
</protein>
<sequence length="52" mass="6229">KVFNRASPLMVLDLNKGGRRRCFSRRQEKLNVKSPLQSVTERLKQKWVRVKF</sequence>
<reference evidence="1" key="2">
    <citation type="submission" date="2016-06" db="EMBL/GenBank/DDBJ databases">
        <title>The genome of a short-lived fish provides insights into sex chromosome evolution and the genetic control of aging.</title>
        <authorList>
            <person name="Reichwald K."/>
            <person name="Felder M."/>
            <person name="Petzold A."/>
            <person name="Koch P."/>
            <person name="Groth M."/>
            <person name="Platzer M."/>
        </authorList>
    </citation>
    <scope>NUCLEOTIDE SEQUENCE</scope>
    <source>
        <tissue evidence="1">Brain</tissue>
    </source>
</reference>
<feature type="non-terminal residue" evidence="1">
    <location>
        <position position="1"/>
    </location>
</feature>
<proteinExistence type="predicted"/>
<dbReference type="AlphaFoldDB" id="A0A1A8AIQ4"/>
<dbReference type="EMBL" id="HADY01016454">
    <property type="protein sequence ID" value="SBP54939.1"/>
    <property type="molecule type" value="Transcribed_RNA"/>
</dbReference>
<evidence type="ECO:0000313" key="1">
    <source>
        <dbReference type="EMBL" id="SBP54939.1"/>
    </source>
</evidence>
<feature type="non-terminal residue" evidence="1">
    <location>
        <position position="52"/>
    </location>
</feature>
<gene>
    <name evidence="1" type="primary">PRDM11</name>
</gene>
<accession>A0A1A8AIQ4</accession>